<keyword evidence="1" id="KW-1133">Transmembrane helix</keyword>
<comment type="caution">
    <text evidence="2">The sequence shown here is derived from an EMBL/GenBank/DDBJ whole genome shotgun (WGS) entry which is preliminary data.</text>
</comment>
<dbReference type="OrthoDB" id="284164at2"/>
<dbReference type="Proteomes" id="UP000317243">
    <property type="component" value="Unassembled WGS sequence"/>
</dbReference>
<name>A0A5C5WME3_9PLAN</name>
<evidence type="ECO:0000313" key="3">
    <source>
        <dbReference type="Proteomes" id="UP000317243"/>
    </source>
</evidence>
<evidence type="ECO:0000256" key="1">
    <source>
        <dbReference type="SAM" id="Phobius"/>
    </source>
</evidence>
<feature type="transmembrane region" description="Helical" evidence="1">
    <location>
        <begin position="76"/>
        <end position="94"/>
    </location>
</feature>
<evidence type="ECO:0000313" key="2">
    <source>
        <dbReference type="EMBL" id="TWT51984.1"/>
    </source>
</evidence>
<protein>
    <recommendedName>
        <fullName evidence="4">DUF1449 family protein</fullName>
    </recommendedName>
</protein>
<dbReference type="RefSeq" id="WP_146510740.1">
    <property type="nucleotide sequence ID" value="NZ_SIHI01000009.1"/>
</dbReference>
<gene>
    <name evidence="2" type="ORF">KOR42_32670</name>
</gene>
<dbReference type="EMBL" id="SIHI01000009">
    <property type="protein sequence ID" value="TWT51984.1"/>
    <property type="molecule type" value="Genomic_DNA"/>
</dbReference>
<reference evidence="2 3" key="1">
    <citation type="submission" date="2019-02" db="EMBL/GenBank/DDBJ databases">
        <title>Deep-cultivation of Planctomycetes and their phenomic and genomic characterization uncovers novel biology.</title>
        <authorList>
            <person name="Wiegand S."/>
            <person name="Jogler M."/>
            <person name="Boedeker C."/>
            <person name="Pinto D."/>
            <person name="Vollmers J."/>
            <person name="Rivas-Marin E."/>
            <person name="Kohn T."/>
            <person name="Peeters S.H."/>
            <person name="Heuer A."/>
            <person name="Rast P."/>
            <person name="Oberbeckmann S."/>
            <person name="Bunk B."/>
            <person name="Jeske O."/>
            <person name="Meyerdierks A."/>
            <person name="Storesund J.E."/>
            <person name="Kallscheuer N."/>
            <person name="Luecker S."/>
            <person name="Lage O.M."/>
            <person name="Pohl T."/>
            <person name="Merkel B.J."/>
            <person name="Hornburger P."/>
            <person name="Mueller R.-W."/>
            <person name="Bruemmer F."/>
            <person name="Labrenz M."/>
            <person name="Spormann A.M."/>
            <person name="Op Den Camp H."/>
            <person name="Overmann J."/>
            <person name="Amann R."/>
            <person name="Jetten M.S.M."/>
            <person name="Mascher T."/>
            <person name="Medema M.H."/>
            <person name="Devos D.P."/>
            <person name="Kaster A.-K."/>
            <person name="Ovreas L."/>
            <person name="Rohde M."/>
            <person name="Galperin M.Y."/>
            <person name="Jogler C."/>
        </authorList>
    </citation>
    <scope>NUCLEOTIDE SEQUENCE [LARGE SCALE GENOMIC DNA]</scope>
    <source>
        <strain evidence="2 3">KOR42</strain>
    </source>
</reference>
<feature type="transmembrane region" description="Helical" evidence="1">
    <location>
        <begin position="14"/>
        <end position="35"/>
    </location>
</feature>
<organism evidence="2 3">
    <name type="scientific">Thalassoglobus neptunius</name>
    <dbReference type="NCBI Taxonomy" id="1938619"/>
    <lineage>
        <taxon>Bacteria</taxon>
        <taxon>Pseudomonadati</taxon>
        <taxon>Planctomycetota</taxon>
        <taxon>Planctomycetia</taxon>
        <taxon>Planctomycetales</taxon>
        <taxon>Planctomycetaceae</taxon>
        <taxon>Thalassoglobus</taxon>
    </lineage>
</organism>
<proteinExistence type="predicted"/>
<dbReference type="AlphaFoldDB" id="A0A5C5WME3"/>
<keyword evidence="3" id="KW-1185">Reference proteome</keyword>
<keyword evidence="1" id="KW-0472">Membrane</keyword>
<accession>A0A5C5WME3</accession>
<keyword evidence="1" id="KW-0812">Transmembrane</keyword>
<sequence>MTFLLETYFQWPELPFSILLVVVTLYWLLVIVGGIDIDVFDFDLGFDLDLDPDVSPSVTDLGMLGLRWLNLGEVPFMVWLSVVAIVSWISTMILDRGLEDPTLGESAFAIARSLGLGIVGAKLITNPLRGRLRVQQPNTIPELLGKTCTIVTSEATKEFGQAMCAVESGAPLRLNVRTVEGTAKKDSLVRIVDYSPETGLYYVECTENA</sequence>
<evidence type="ECO:0008006" key="4">
    <source>
        <dbReference type="Google" id="ProtNLM"/>
    </source>
</evidence>